<evidence type="ECO:0000313" key="12">
    <source>
        <dbReference type="EMBL" id="KAA8893882.1"/>
    </source>
</evidence>
<evidence type="ECO:0000256" key="3">
    <source>
        <dbReference type="ARBA" id="ARBA00022723"/>
    </source>
</evidence>
<reference evidence="12 13" key="1">
    <citation type="submission" date="2019-09" db="EMBL/GenBank/DDBJ databases">
        <title>Draft genome of the ectomycorrhizal ascomycete Sphaerosporella brunnea.</title>
        <authorList>
            <consortium name="DOE Joint Genome Institute"/>
            <person name="Benucci G.M."/>
            <person name="Marozzi G."/>
            <person name="Antonielli L."/>
            <person name="Sanchez S."/>
            <person name="Marco P."/>
            <person name="Wang X."/>
            <person name="Falini L.B."/>
            <person name="Barry K."/>
            <person name="Haridas S."/>
            <person name="Lipzen A."/>
            <person name="Labutti K."/>
            <person name="Grigoriev I.V."/>
            <person name="Murat C."/>
            <person name="Martin F."/>
            <person name="Albertini E."/>
            <person name="Donnini D."/>
            <person name="Bonito G."/>
        </authorList>
    </citation>
    <scope>NUCLEOTIDE SEQUENCE [LARGE SCALE GENOMIC DNA]</scope>
    <source>
        <strain evidence="12 13">Sb_GMNB300</strain>
    </source>
</reference>
<organism evidence="12 13">
    <name type="scientific">Sphaerosporella brunnea</name>
    <dbReference type="NCBI Taxonomy" id="1250544"/>
    <lineage>
        <taxon>Eukaryota</taxon>
        <taxon>Fungi</taxon>
        <taxon>Dikarya</taxon>
        <taxon>Ascomycota</taxon>
        <taxon>Pezizomycotina</taxon>
        <taxon>Pezizomycetes</taxon>
        <taxon>Pezizales</taxon>
        <taxon>Pyronemataceae</taxon>
        <taxon>Sphaerosporella</taxon>
    </lineage>
</organism>
<evidence type="ECO:0000313" key="13">
    <source>
        <dbReference type="Proteomes" id="UP000326924"/>
    </source>
</evidence>
<feature type="signal peptide" evidence="10">
    <location>
        <begin position="1"/>
        <end position="24"/>
    </location>
</feature>
<proteinExistence type="inferred from homology"/>
<comment type="similarity">
    <text evidence="1">Belongs to the peptidase M43B family.</text>
</comment>
<keyword evidence="13" id="KW-1185">Reference proteome</keyword>
<name>A0A5J5EE14_9PEZI</name>
<dbReference type="AlphaFoldDB" id="A0A5J5EE14"/>
<keyword evidence="5" id="KW-0378">Hydrolase</keyword>
<evidence type="ECO:0000256" key="8">
    <source>
        <dbReference type="ARBA" id="ARBA00023157"/>
    </source>
</evidence>
<dbReference type="EMBL" id="VXIS01000393">
    <property type="protein sequence ID" value="KAA8893882.1"/>
    <property type="molecule type" value="Genomic_DNA"/>
</dbReference>
<dbReference type="PANTHER" id="PTHR47466:SF1">
    <property type="entry name" value="METALLOPROTEASE MEP1 (AFU_ORTHOLOGUE AFUA_1G07730)-RELATED"/>
    <property type="match status" value="1"/>
</dbReference>
<dbReference type="CDD" id="cd04275">
    <property type="entry name" value="ZnMc_pappalysin_like"/>
    <property type="match status" value="1"/>
</dbReference>
<dbReference type="Gene3D" id="3.40.390.10">
    <property type="entry name" value="Collagenase (Catalytic Domain)"/>
    <property type="match status" value="1"/>
</dbReference>
<gene>
    <name evidence="12" type="ORF">FN846DRAFT_976985</name>
</gene>
<dbReference type="InterPro" id="IPR024079">
    <property type="entry name" value="MetalloPept_cat_dom_sf"/>
</dbReference>
<keyword evidence="3" id="KW-0479">Metal-binding</keyword>
<evidence type="ECO:0000256" key="5">
    <source>
        <dbReference type="ARBA" id="ARBA00022801"/>
    </source>
</evidence>
<keyword evidence="7" id="KW-0482">Metalloprotease</keyword>
<evidence type="ECO:0000256" key="9">
    <source>
        <dbReference type="SAM" id="MobiDB-lite"/>
    </source>
</evidence>
<sequence length="297" mass="32247">MDFRLLLLRLLLLLDLLYMAAGLARPPQLQDAHRPSSDSFSRCGSYKPSKANKEASQQLFAAENVAAGGAQTSAQSASLTVNVYVHIIDGEDEAIPQEFVSEQLSVINSNFGPCGIAFNLVGVTHTVNPAWFYVTMDSREEADMKAALRQGGYGDLNIYFAHLQQGMLGWCPFPEPDPTAEDRIMDGCVVSYLYGPGGEAPYNMGRTLTHELGHWFNLYHTFQGGCNGGGDGVDDTPAQASAVYGCPAAAPDSCPDSPGVDPVHNYMGYSDDQCMTEFTQGQMSRMLRSYALFRAGR</sequence>
<dbReference type="OrthoDB" id="536211at2759"/>
<evidence type="ECO:0000256" key="2">
    <source>
        <dbReference type="ARBA" id="ARBA00022670"/>
    </source>
</evidence>
<evidence type="ECO:0000256" key="6">
    <source>
        <dbReference type="ARBA" id="ARBA00022833"/>
    </source>
</evidence>
<dbReference type="Proteomes" id="UP000326924">
    <property type="component" value="Unassembled WGS sequence"/>
</dbReference>
<evidence type="ECO:0000256" key="4">
    <source>
        <dbReference type="ARBA" id="ARBA00022729"/>
    </source>
</evidence>
<accession>A0A5J5EE14</accession>
<dbReference type="PANTHER" id="PTHR47466">
    <property type="match status" value="1"/>
</dbReference>
<feature type="chain" id="PRO_5023810475" description="Peptidase M43 pregnancy-associated plasma-A domain-containing protein" evidence="10">
    <location>
        <begin position="25"/>
        <end position="297"/>
    </location>
</feature>
<feature type="domain" description="Peptidase M43 pregnancy-associated plasma-A" evidence="11">
    <location>
        <begin position="201"/>
        <end position="287"/>
    </location>
</feature>
<dbReference type="GO" id="GO:0006508">
    <property type="term" value="P:proteolysis"/>
    <property type="evidence" value="ECO:0007669"/>
    <property type="project" value="UniProtKB-KW"/>
</dbReference>
<evidence type="ECO:0000256" key="1">
    <source>
        <dbReference type="ARBA" id="ARBA00008721"/>
    </source>
</evidence>
<keyword evidence="2" id="KW-0645">Protease</keyword>
<dbReference type="InterPro" id="IPR008754">
    <property type="entry name" value="Peptidase_M43"/>
</dbReference>
<evidence type="ECO:0000259" key="11">
    <source>
        <dbReference type="Pfam" id="PF05572"/>
    </source>
</evidence>
<dbReference type="GO" id="GO:0046872">
    <property type="term" value="F:metal ion binding"/>
    <property type="evidence" value="ECO:0007669"/>
    <property type="project" value="UniProtKB-KW"/>
</dbReference>
<dbReference type="InParanoid" id="A0A5J5EE14"/>
<protein>
    <recommendedName>
        <fullName evidence="11">Peptidase M43 pregnancy-associated plasma-A domain-containing protein</fullName>
    </recommendedName>
</protein>
<dbReference type="SUPFAM" id="SSF55486">
    <property type="entry name" value="Metalloproteases ('zincins'), catalytic domain"/>
    <property type="match status" value="1"/>
</dbReference>
<dbReference type="Pfam" id="PF05572">
    <property type="entry name" value="Peptidase_M43"/>
    <property type="match status" value="1"/>
</dbReference>
<keyword evidence="4 10" id="KW-0732">Signal</keyword>
<keyword evidence="8" id="KW-1015">Disulfide bond</keyword>
<keyword evidence="6" id="KW-0862">Zinc</keyword>
<dbReference type="GO" id="GO:0008237">
    <property type="term" value="F:metallopeptidase activity"/>
    <property type="evidence" value="ECO:0007669"/>
    <property type="project" value="UniProtKB-KW"/>
</dbReference>
<evidence type="ECO:0000256" key="7">
    <source>
        <dbReference type="ARBA" id="ARBA00023049"/>
    </source>
</evidence>
<feature type="region of interest" description="Disordered" evidence="9">
    <location>
        <begin position="28"/>
        <end position="49"/>
    </location>
</feature>
<evidence type="ECO:0000256" key="10">
    <source>
        <dbReference type="SAM" id="SignalP"/>
    </source>
</evidence>
<comment type="caution">
    <text evidence="12">The sequence shown here is derived from an EMBL/GenBank/DDBJ whole genome shotgun (WGS) entry which is preliminary data.</text>
</comment>